<dbReference type="InterPro" id="IPR036095">
    <property type="entry name" value="PTS_EIIB-like_sf"/>
</dbReference>
<keyword evidence="5" id="KW-1185">Reference proteome</keyword>
<dbReference type="GO" id="GO:0008982">
    <property type="term" value="F:protein-N(PI)-phosphohistidine-sugar phosphotransferase activity"/>
    <property type="evidence" value="ECO:0007669"/>
    <property type="project" value="InterPro"/>
</dbReference>
<accession>A0A2V2F8F7</accession>
<dbReference type="AlphaFoldDB" id="A0A2V2F8F7"/>
<dbReference type="EMBL" id="JALDAW010000013">
    <property type="protein sequence ID" value="MDY5168203.1"/>
    <property type="molecule type" value="Genomic_DNA"/>
</dbReference>
<dbReference type="PROSITE" id="PS51099">
    <property type="entry name" value="PTS_EIIB_TYPE_2"/>
    <property type="match status" value="1"/>
</dbReference>
<proteinExistence type="predicted"/>
<reference evidence="3" key="2">
    <citation type="submission" date="2022-03" db="EMBL/GenBank/DDBJ databases">
        <title>First case of bacteraemia caused by Dielma fastidiosa in a patient hospitalised with diverticulitis.</title>
        <authorList>
            <person name="Forman-Ankjaer B."/>
            <person name="Hvid-Jensen F."/>
            <person name="Kobel C.M."/>
            <person name="Greve T."/>
        </authorList>
    </citation>
    <scope>NUCLEOTIDE SEQUENCE</scope>
    <source>
        <strain evidence="3">AUH_DF_2021</strain>
    </source>
</reference>
<protein>
    <submittedName>
        <fullName evidence="3">PTS sugar transporter subunit IIB</fullName>
    </submittedName>
    <submittedName>
        <fullName evidence="4">PTS system galactitol-specific IIB component</fullName>
    </submittedName>
</protein>
<keyword evidence="1" id="KW-0808">Transferase</keyword>
<keyword evidence="3" id="KW-0813">Transport</keyword>
<dbReference type="GO" id="GO:0009401">
    <property type="term" value="P:phosphoenolpyruvate-dependent sugar phosphotransferase system"/>
    <property type="evidence" value="ECO:0007669"/>
    <property type="project" value="InterPro"/>
</dbReference>
<dbReference type="EMBL" id="QJKH01000004">
    <property type="protein sequence ID" value="PXX80090.1"/>
    <property type="molecule type" value="Genomic_DNA"/>
</dbReference>
<evidence type="ECO:0000256" key="1">
    <source>
        <dbReference type="ARBA" id="ARBA00022679"/>
    </source>
</evidence>
<sequence>MKTVIIACGSGIATSTMISMRIDELLNDHNISHEIIQCSINEIDSYEDRGDVIVSSTQLQNEYSIPSVMGIGFISGIGAEEAASKLLEILNK</sequence>
<keyword evidence="3" id="KW-0762">Sugar transport</keyword>
<dbReference type="SUPFAM" id="SSF52794">
    <property type="entry name" value="PTS system IIB component-like"/>
    <property type="match status" value="1"/>
</dbReference>
<dbReference type="STRING" id="1034346.GCA_000313565_01589"/>
<dbReference type="InterPro" id="IPR003501">
    <property type="entry name" value="PTS_EIIB_2/3"/>
</dbReference>
<evidence type="ECO:0000313" key="4">
    <source>
        <dbReference type="EMBL" id="PXX80090.1"/>
    </source>
</evidence>
<comment type="caution">
    <text evidence="4">The sequence shown here is derived from an EMBL/GenBank/DDBJ whole genome shotgun (WGS) entry which is preliminary data.</text>
</comment>
<organism evidence="4 5">
    <name type="scientific">Dielma fastidiosa</name>
    <dbReference type="NCBI Taxonomy" id="1034346"/>
    <lineage>
        <taxon>Bacteria</taxon>
        <taxon>Bacillati</taxon>
        <taxon>Bacillota</taxon>
        <taxon>Erysipelotrichia</taxon>
        <taxon>Erysipelotrichales</taxon>
        <taxon>Erysipelotrichaceae</taxon>
        <taxon>Dielma</taxon>
    </lineage>
</organism>
<dbReference type="InterPro" id="IPR013011">
    <property type="entry name" value="PTS_EIIB_2"/>
</dbReference>
<dbReference type="Pfam" id="PF02302">
    <property type="entry name" value="PTS_IIB"/>
    <property type="match status" value="1"/>
</dbReference>
<evidence type="ECO:0000259" key="2">
    <source>
        <dbReference type="PROSITE" id="PS51099"/>
    </source>
</evidence>
<dbReference type="RefSeq" id="WP_022937892.1">
    <property type="nucleotide sequence ID" value="NZ_BAABZA010000011.1"/>
</dbReference>
<reference evidence="4 5" key="1">
    <citation type="submission" date="2018-05" db="EMBL/GenBank/DDBJ databases">
        <title>Genomic Encyclopedia of Type Strains, Phase IV (KMG-IV): sequencing the most valuable type-strain genomes for metagenomic binning, comparative biology and taxonomic classification.</title>
        <authorList>
            <person name="Goeker M."/>
        </authorList>
    </citation>
    <scope>NUCLEOTIDE SEQUENCE [LARGE SCALE GENOMIC DNA]</scope>
    <source>
        <strain evidence="4 5">JC118</strain>
    </source>
</reference>
<dbReference type="OrthoDB" id="6505030at2"/>
<dbReference type="Proteomes" id="UP001276902">
    <property type="component" value="Unassembled WGS sequence"/>
</dbReference>
<evidence type="ECO:0000313" key="5">
    <source>
        <dbReference type="Proteomes" id="UP000247612"/>
    </source>
</evidence>
<dbReference type="CDD" id="cd05566">
    <property type="entry name" value="PTS_IIB_galactitol"/>
    <property type="match status" value="1"/>
</dbReference>
<dbReference type="Proteomes" id="UP000247612">
    <property type="component" value="Unassembled WGS sequence"/>
</dbReference>
<gene>
    <name evidence="4" type="ORF">DES51_10495</name>
    <name evidence="3" type="ORF">MQE39_08755</name>
</gene>
<name>A0A2V2F8F7_9FIRM</name>
<evidence type="ECO:0000313" key="3">
    <source>
        <dbReference type="EMBL" id="MDY5168203.1"/>
    </source>
</evidence>
<dbReference type="Gene3D" id="3.40.50.2300">
    <property type="match status" value="1"/>
</dbReference>
<feature type="domain" description="PTS EIIB type-2" evidence="2">
    <location>
        <begin position="1"/>
        <end position="92"/>
    </location>
</feature>